<dbReference type="InterPro" id="IPR011765">
    <property type="entry name" value="Pept_M16_N"/>
</dbReference>
<gene>
    <name evidence="4" type="ORF">HMPREF9712_00681</name>
</gene>
<dbReference type="Gene3D" id="3.30.830.10">
    <property type="entry name" value="Metalloenzyme, LuxS/M16 peptidase-like"/>
    <property type="match status" value="2"/>
</dbReference>
<dbReference type="Pfam" id="PF05193">
    <property type="entry name" value="Peptidase_M16_C"/>
    <property type="match status" value="1"/>
</dbReference>
<organism evidence="4 5">
    <name type="scientific">Myroides odoratimimus CCUG 10230</name>
    <dbReference type="NCBI Taxonomy" id="883150"/>
    <lineage>
        <taxon>Bacteria</taxon>
        <taxon>Pseudomonadati</taxon>
        <taxon>Bacteroidota</taxon>
        <taxon>Flavobacteriia</taxon>
        <taxon>Flavobacteriales</taxon>
        <taxon>Flavobacteriaceae</taxon>
        <taxon>Myroides</taxon>
    </lineage>
</organism>
<dbReference type="Pfam" id="PF00675">
    <property type="entry name" value="Peptidase_M16"/>
    <property type="match status" value="1"/>
</dbReference>
<proteinExistence type="predicted"/>
<comment type="caution">
    <text evidence="4">The sequence shown here is derived from an EMBL/GenBank/DDBJ whole genome shotgun (WGS) entry which is preliminary data.</text>
</comment>
<dbReference type="InterPro" id="IPR011249">
    <property type="entry name" value="Metalloenz_LuxS/M16"/>
</dbReference>
<feature type="signal peptide" evidence="1">
    <location>
        <begin position="1"/>
        <end position="22"/>
    </location>
</feature>
<evidence type="ECO:0000313" key="5">
    <source>
        <dbReference type="Proteomes" id="UP000005402"/>
    </source>
</evidence>
<dbReference type="PANTHER" id="PTHR11851:SF224">
    <property type="entry name" value="PROCESSING PROTEASE"/>
    <property type="match status" value="1"/>
</dbReference>
<dbReference type="PANTHER" id="PTHR11851">
    <property type="entry name" value="METALLOPROTEASE"/>
    <property type="match status" value="1"/>
</dbReference>
<evidence type="ECO:0000259" key="3">
    <source>
        <dbReference type="Pfam" id="PF05193"/>
    </source>
</evidence>
<protein>
    <recommendedName>
        <fullName evidence="6">Peptidase M16 C-terminal domain-containing protein</fullName>
    </recommendedName>
</protein>
<accession>A0ABP2NFX5</accession>
<dbReference type="Proteomes" id="UP000005402">
    <property type="component" value="Unassembled WGS sequence"/>
</dbReference>
<dbReference type="SUPFAM" id="SSF63411">
    <property type="entry name" value="LuxS/MPP-like metallohydrolase"/>
    <property type="match status" value="2"/>
</dbReference>
<evidence type="ECO:0008006" key="6">
    <source>
        <dbReference type="Google" id="ProtNLM"/>
    </source>
</evidence>
<evidence type="ECO:0000259" key="2">
    <source>
        <dbReference type="Pfam" id="PF00675"/>
    </source>
</evidence>
<keyword evidence="5" id="KW-1185">Reference proteome</keyword>
<evidence type="ECO:0000313" key="4">
    <source>
        <dbReference type="EMBL" id="EHO11569.1"/>
    </source>
</evidence>
<reference evidence="4" key="1">
    <citation type="submission" date="2012-07" db="EMBL/GenBank/DDBJ databases">
        <title>The Genome Sequence of Myroides odoratimimus CCUG 10230.</title>
        <authorList>
            <consortium name="The Broad Institute Genome Sequencing Platform"/>
            <person name="Earl A."/>
            <person name="Ward D."/>
            <person name="Feldgarden M."/>
            <person name="Gevers D."/>
            <person name="Huys G."/>
            <person name="Walker B."/>
            <person name="Young S.K."/>
            <person name="Zeng Q."/>
            <person name="Gargeya S."/>
            <person name="Fitzgerald M."/>
            <person name="Haas B."/>
            <person name="Abouelleil A."/>
            <person name="Alvarado L."/>
            <person name="Arachchi H.M."/>
            <person name="Berlin A.M."/>
            <person name="Chapman S.B."/>
            <person name="Goldberg J."/>
            <person name="Griggs A."/>
            <person name="Gujja S."/>
            <person name="Hansen M."/>
            <person name="Howarth C."/>
            <person name="Imamovic A."/>
            <person name="Larimer J."/>
            <person name="McCowen C."/>
            <person name="Montmayeur A."/>
            <person name="Murphy C."/>
            <person name="Neiman D."/>
            <person name="Pearson M."/>
            <person name="Priest M."/>
            <person name="Roberts A."/>
            <person name="Saif S."/>
            <person name="Shea T."/>
            <person name="Sisk P."/>
            <person name="Sykes S."/>
            <person name="Wortman J."/>
            <person name="Nusbaum C."/>
            <person name="Birren B."/>
        </authorList>
    </citation>
    <scope>NUCLEOTIDE SEQUENCE [LARGE SCALE GENOMIC DNA]</scope>
    <source>
        <strain evidence="4">CCUG 10230</strain>
    </source>
</reference>
<keyword evidence="1" id="KW-0732">Signal</keyword>
<dbReference type="InterPro" id="IPR007863">
    <property type="entry name" value="Peptidase_M16_C"/>
</dbReference>
<dbReference type="InterPro" id="IPR050361">
    <property type="entry name" value="MPP/UQCRC_Complex"/>
</dbReference>
<dbReference type="GeneID" id="66974742"/>
<feature type="domain" description="Peptidase M16 C-terminal" evidence="3">
    <location>
        <begin position="198"/>
        <end position="377"/>
    </location>
</feature>
<dbReference type="RefSeq" id="WP_006257406.1">
    <property type="nucleotide sequence ID" value="NZ_KE161015.1"/>
</dbReference>
<feature type="domain" description="Peptidase M16 N-terminal" evidence="2">
    <location>
        <begin position="53"/>
        <end position="165"/>
    </location>
</feature>
<feature type="chain" id="PRO_5046533443" description="Peptidase M16 C-terminal domain-containing protein" evidence="1">
    <location>
        <begin position="23"/>
        <end position="683"/>
    </location>
</feature>
<name>A0ABP2NFX5_9FLAO</name>
<evidence type="ECO:0000256" key="1">
    <source>
        <dbReference type="SAM" id="SignalP"/>
    </source>
</evidence>
<sequence length="683" mass="75096">MKKIYIYAASVVFALAALEVQAQDRKQPVAGPAPVVHVGQPTSFVLKNGMKVMVVQNTKLPRVSYTLSIDNPLIYDGEKAGVASILSEMLGNETKKMNKDQFLEEIDFLGARINFHTGGASANGLSKHNETILNLLADGVINSVLTQEEFDKAKAKAIEGVKSGENSVTNIARRVEDAVLYGKNTPVGEFETEKTLNNVTFADVQAYFKKYYSPENAYLVVVGDIDYKKTEKSIKGLFEAWNKSNTQYKDVAYKGNVSATEINFVDMPNAVQSEIALVNEVELKMTDKDYFAVILANQILGGGGEGRLFLNLREAHGWTYGAYSSISPSRKYPGKFRATAAVRNVVTDSAVTEFVKEIDLIRTTPVKEDELKLAKAKYVGDFVMEIQKPATVARYALNKELYKLPADFYENYIKNINAVTIADVQKAAQKYFLKDNMRIVIVGKGSDVLSGLEKLGYPIKYYTKEADEASKPDFSKAVPAGVTVNSVVDKYLNAIGGEKKVAEIKSVAITSTAEVQGMKLESISKMKEGYILVEQKMMGNTLSKQVVTPKAGYVMQQGQKLELTGDKLAEVQSEATIFPELKMKANKSAIVTGVESFNGKDAVGVKVGKSVYYYDLTTGLKVGAVMTQEQGGQVMNMTTKYEDYKEVKGVKIPFKQVLNVGIEIVNIVTDVKINEGVTDEDFK</sequence>
<dbReference type="EMBL" id="AGEC02000003">
    <property type="protein sequence ID" value="EHO11569.1"/>
    <property type="molecule type" value="Genomic_DNA"/>
</dbReference>